<reference evidence="1 2" key="1">
    <citation type="submission" date="2019-08" db="EMBL/GenBank/DDBJ databases">
        <authorList>
            <person name="Lei W."/>
        </authorList>
    </citation>
    <scope>NUCLEOTIDE SEQUENCE [LARGE SCALE GENOMIC DNA]</scope>
    <source>
        <strain evidence="1 2">CCUG 66496</strain>
    </source>
</reference>
<keyword evidence="2" id="KW-1185">Reference proteome</keyword>
<dbReference type="RefSeq" id="WP_146567667.1">
    <property type="nucleotide sequence ID" value="NZ_VOHL01000005.1"/>
</dbReference>
<dbReference type="AlphaFoldDB" id="A0A5C5SCN0"/>
<evidence type="ECO:0008006" key="3">
    <source>
        <dbReference type="Google" id="ProtNLM"/>
    </source>
</evidence>
<organism evidence="1 2">
    <name type="scientific">Streptococcus cuniculipharyngis</name>
    <dbReference type="NCBI Taxonomy" id="1562651"/>
    <lineage>
        <taxon>Bacteria</taxon>
        <taxon>Bacillati</taxon>
        <taxon>Bacillota</taxon>
        <taxon>Bacilli</taxon>
        <taxon>Lactobacillales</taxon>
        <taxon>Streptococcaceae</taxon>
        <taxon>Streptococcus</taxon>
    </lineage>
</organism>
<comment type="caution">
    <text evidence="1">The sequence shown here is derived from an EMBL/GenBank/DDBJ whole genome shotgun (WGS) entry which is preliminary data.</text>
</comment>
<name>A0A5C5SCN0_9STRE</name>
<evidence type="ECO:0000313" key="1">
    <source>
        <dbReference type="EMBL" id="TWS97140.1"/>
    </source>
</evidence>
<sequence length="125" mass="14783">MIYIIQPFRYKHPLAKIIRQFLKERYPKTKLKIKRNYNSLKTNLTNTYFIINDPNLKSWDGLKISKEIRNKEPKALLILASTTVDYTQFFRSHIGFLGVINLQNTNKSEIENYLEDSIKLTSIDT</sequence>
<evidence type="ECO:0000313" key="2">
    <source>
        <dbReference type="Proteomes" id="UP000317430"/>
    </source>
</evidence>
<accession>A0A5C5SCN0</accession>
<protein>
    <recommendedName>
        <fullName evidence="3">Response regulatory domain-containing protein</fullName>
    </recommendedName>
</protein>
<proteinExistence type="predicted"/>
<dbReference type="EMBL" id="VOHL01000005">
    <property type="protein sequence ID" value="TWS97140.1"/>
    <property type="molecule type" value="Genomic_DNA"/>
</dbReference>
<dbReference type="Proteomes" id="UP000317430">
    <property type="component" value="Unassembled WGS sequence"/>
</dbReference>
<dbReference type="OrthoDB" id="2228257at2"/>
<gene>
    <name evidence="1" type="ORF">FRX57_05950</name>
</gene>